<feature type="compositionally biased region" description="Low complexity" evidence="2">
    <location>
        <begin position="55"/>
        <end position="70"/>
    </location>
</feature>
<feature type="region of interest" description="Disordered" evidence="2">
    <location>
        <begin position="1211"/>
        <end position="1266"/>
    </location>
</feature>
<feature type="region of interest" description="Disordered" evidence="2">
    <location>
        <begin position="41"/>
        <end position="108"/>
    </location>
</feature>
<feature type="compositionally biased region" description="Pro residues" evidence="2">
    <location>
        <begin position="1046"/>
        <end position="1061"/>
    </location>
</feature>
<feature type="region of interest" description="Disordered" evidence="2">
    <location>
        <begin position="1013"/>
        <end position="1084"/>
    </location>
</feature>
<name>A0A2W4VYG4_9CYAN</name>
<feature type="compositionally biased region" description="Polar residues" evidence="2">
    <location>
        <begin position="1213"/>
        <end position="1233"/>
    </location>
</feature>
<evidence type="ECO:0008006" key="5">
    <source>
        <dbReference type="Google" id="ProtNLM"/>
    </source>
</evidence>
<evidence type="ECO:0000313" key="4">
    <source>
        <dbReference type="Proteomes" id="UP000249467"/>
    </source>
</evidence>
<feature type="compositionally biased region" description="Low complexity" evidence="2">
    <location>
        <begin position="782"/>
        <end position="795"/>
    </location>
</feature>
<reference evidence="3 4" key="2">
    <citation type="submission" date="2018-06" db="EMBL/GenBank/DDBJ databases">
        <title>Metagenomic assembly of (sub)arctic Cyanobacteria and their associated microbiome from non-axenic cultures.</title>
        <authorList>
            <person name="Baurain D."/>
        </authorList>
    </citation>
    <scope>NUCLEOTIDE SEQUENCE [LARGE SCALE GENOMIC DNA]</scope>
    <source>
        <strain evidence="3">ULC066bin1</strain>
    </source>
</reference>
<dbReference type="EMBL" id="QBML01000042">
    <property type="protein sequence ID" value="PZO36317.1"/>
    <property type="molecule type" value="Genomic_DNA"/>
</dbReference>
<protein>
    <recommendedName>
        <fullName evidence="5">Pentapeptide repeat-containing protein</fullName>
    </recommendedName>
</protein>
<reference evidence="3 4" key="1">
    <citation type="submission" date="2018-04" db="EMBL/GenBank/DDBJ databases">
        <authorList>
            <person name="Go L.Y."/>
            <person name="Mitchell J.A."/>
        </authorList>
    </citation>
    <scope>NUCLEOTIDE SEQUENCE [LARGE SCALE GENOMIC DNA]</scope>
    <source>
        <strain evidence="3">ULC066bin1</strain>
    </source>
</reference>
<feature type="region of interest" description="Disordered" evidence="2">
    <location>
        <begin position="782"/>
        <end position="806"/>
    </location>
</feature>
<feature type="compositionally biased region" description="Polar residues" evidence="2">
    <location>
        <begin position="98"/>
        <end position="108"/>
    </location>
</feature>
<feature type="region of interest" description="Disordered" evidence="2">
    <location>
        <begin position="1148"/>
        <end position="1177"/>
    </location>
</feature>
<feature type="region of interest" description="Disordered" evidence="2">
    <location>
        <begin position="127"/>
        <end position="147"/>
    </location>
</feature>
<dbReference type="PANTHER" id="PTHR47485:SF1">
    <property type="entry name" value="THYLAKOID LUMENAL 17.4 KDA PROTEIN, CHLOROPLASTIC"/>
    <property type="match status" value="1"/>
</dbReference>
<dbReference type="Gene3D" id="2.160.20.80">
    <property type="entry name" value="E3 ubiquitin-protein ligase SopA"/>
    <property type="match status" value="2"/>
</dbReference>
<sequence length="1574" mass="171048">MASNRNSPQKGQGANEPDRKKSVESDAADVDWMIISDISTRIGVSSQPSQQSNQDANKSSSPKSSQASDRQSVDDDLEDIEWLRSLGLDEEIERSPSQKDTSSNQDSNVGNIDWLIVTDLKTRMDDPEAKANTPVQSISSQPSEQSDALAENIFDDDLGLDGLDFLESSDFAELNSLNFDSVVDLSGNELQGEIDITEGKIRELSDFFGDRVESSDVQSDEDAQNDDWENILGISENINEQPSLGTSDDSFEMSEQTIQDLDLIGASEDYFEYVDPISEQLPSDPIYQEDFLLADDLGVTSGQISSDAVYQENLLTDDLGVSSDALYQEDLLTDDLGALSDPIYQEDLLVDDLGIADELHDDELIEGFAVNEYAETLQDSQDVFSSEEISDLAAEIGNELDDGFGEVQVLESSVSSEIGDEVWESSSPNLNLEAVNASNEDSVFANDWGQISGDIGSAIGDAVWDSPAGNDFEAVSSTSIDNAFGSLADWEIEPQAEQFSEDSMDSNFPAQASIEQSFHMGVNADDANQTFEQIGNELESESTNDVNWSADLEAEIGTGSTDDAYWNADSDLEVSIGVDAEVSDDENWSADLEAEISAGSTDDAYWNADSEVGIESNADADWSVELAEEIGADAEISDDVNWSANLEAEIGNNIDSEWHQELTDTEDYLEVPEVTDRDLSGLAESNFQDEYLSENVNFSDDIANSDWAIADSLVDGIGNSDVNFDDVQTYDDFADMPENLSGFQAIEQDRFDELDERVDLDERVELTDSYIASSHLEEDSFYSSESSSEISSDRSSGWDDFNDSVDEEMSDDEFDQAFAKYGVAPVTTTLESQTAPNWSENASESPAVDTFSGLDSIIDEGFDLASFDKDNFSEEIPFVDSNSTSIATALTPNRPISVPVPEASLISDSLPPPLIPPTGDRFEEALANDLLNDIYPLEEDFIEEALANDLLNGNASESYGLDNQIPEQKVNPPTPQNLASSSSFDMDTSDRDFLDDFDLDVLDSQITGDEFDSGFAPSAISTGLTPPSPPIAPLVTNPEITSPTINSPPPPPFLPPLPPKRNPNQPKAAPSPTVPNMTPQSKNRMAEDDFDSFHIHQEQNRQRKSINSIDEGWSELLDADTVLSGVLKPQTSSPYSDTSSARSQNLAANMGGTSAGKSSGRERPPSVNSAKRKEPALHDFNELGLEIHDDNTDWSGLLDSGDLSDSITSISTQMPSRVRSQPLASRSDSTSVSETKEIPRDRRKQMASFGDATQARMSGTPNQIDFNRFTEDSYNSSYGYEPASPEVAPTPPSKPKRTMPSVSLETLWQDYLKIPAIGLGAIGGLFLLYSLLNRPIFDLGLRWGVFKDASGKDFTNADFRGAKLDNVDFSKATLTGAKMQDASLVGANFQSANLDGVNFTKANLNRARLIQASVIWAEFNNAQMNLVDFAGADLTRSNFVSAKMEGANLKDAKIGAQGTEKATRFSSTTLLAWQIVNESREGRNLAEQDLSGLNLSFTSLKRANLSNAKLNYTDLTGTDLSGANLTGGQINGANLSGAKLNGINFSGVVFDKTKLPKTDEETVCPNGKKGPCKF</sequence>
<accession>A0A2W4VYG4</accession>
<dbReference type="PANTHER" id="PTHR47485">
    <property type="entry name" value="THYLAKOID LUMENAL 17.4 KDA PROTEIN, CHLOROPLASTIC"/>
    <property type="match status" value="1"/>
</dbReference>
<feature type="compositionally biased region" description="Polar residues" evidence="2">
    <location>
        <begin position="41"/>
        <end position="54"/>
    </location>
</feature>
<keyword evidence="1" id="KW-0677">Repeat</keyword>
<organism evidence="3 4">
    <name type="scientific">Pseudanabaena frigida</name>
    <dbReference type="NCBI Taxonomy" id="945775"/>
    <lineage>
        <taxon>Bacteria</taxon>
        <taxon>Bacillati</taxon>
        <taxon>Cyanobacteriota</taxon>
        <taxon>Cyanophyceae</taxon>
        <taxon>Pseudanabaenales</taxon>
        <taxon>Pseudanabaenaceae</taxon>
        <taxon>Pseudanabaena</taxon>
    </lineage>
</organism>
<feature type="region of interest" description="Disordered" evidence="2">
    <location>
        <begin position="958"/>
        <end position="989"/>
    </location>
</feature>
<feature type="compositionally biased region" description="Polar residues" evidence="2">
    <location>
        <begin position="1148"/>
        <end position="1157"/>
    </location>
</feature>
<feature type="region of interest" description="Disordered" evidence="2">
    <location>
        <begin position="1"/>
        <end position="29"/>
    </location>
</feature>
<dbReference type="Pfam" id="PF00805">
    <property type="entry name" value="Pentapeptide"/>
    <property type="match status" value="4"/>
</dbReference>
<evidence type="ECO:0000256" key="2">
    <source>
        <dbReference type="SAM" id="MobiDB-lite"/>
    </source>
</evidence>
<dbReference type="InterPro" id="IPR001646">
    <property type="entry name" value="5peptide_repeat"/>
</dbReference>
<feature type="compositionally biased region" description="Polar residues" evidence="2">
    <location>
        <begin position="1074"/>
        <end position="1083"/>
    </location>
</feature>
<feature type="region of interest" description="Disordered" evidence="2">
    <location>
        <begin position="1278"/>
        <end position="1298"/>
    </location>
</feature>
<evidence type="ECO:0000256" key="1">
    <source>
        <dbReference type="ARBA" id="ARBA00022737"/>
    </source>
</evidence>
<feature type="compositionally biased region" description="Polar residues" evidence="2">
    <location>
        <begin position="1"/>
        <end position="12"/>
    </location>
</feature>
<dbReference type="Proteomes" id="UP000249467">
    <property type="component" value="Unassembled WGS sequence"/>
</dbReference>
<dbReference type="SUPFAM" id="SSF141571">
    <property type="entry name" value="Pentapeptide repeat-like"/>
    <property type="match status" value="2"/>
</dbReference>
<feature type="compositionally biased region" description="Polar residues" evidence="2">
    <location>
        <begin position="1255"/>
        <end position="1265"/>
    </location>
</feature>
<gene>
    <name evidence="3" type="ORF">DCF19_21915</name>
</gene>
<comment type="caution">
    <text evidence="3">The sequence shown here is derived from an EMBL/GenBank/DDBJ whole genome shotgun (WGS) entry which is preliminary data.</text>
</comment>
<evidence type="ECO:0000313" key="3">
    <source>
        <dbReference type="EMBL" id="PZO36317.1"/>
    </source>
</evidence>
<feature type="compositionally biased region" description="Polar residues" evidence="2">
    <location>
        <begin position="133"/>
        <end position="146"/>
    </location>
</feature>
<proteinExistence type="predicted"/>